<evidence type="ECO:0008006" key="3">
    <source>
        <dbReference type="Google" id="ProtNLM"/>
    </source>
</evidence>
<evidence type="ECO:0000313" key="2">
    <source>
        <dbReference type="Proteomes" id="UP000467841"/>
    </source>
</evidence>
<dbReference type="OrthoDB" id="1108458at2759"/>
<organism evidence="1 2">
    <name type="scientific">Microthlaspi erraticum</name>
    <dbReference type="NCBI Taxonomy" id="1685480"/>
    <lineage>
        <taxon>Eukaryota</taxon>
        <taxon>Viridiplantae</taxon>
        <taxon>Streptophyta</taxon>
        <taxon>Embryophyta</taxon>
        <taxon>Tracheophyta</taxon>
        <taxon>Spermatophyta</taxon>
        <taxon>Magnoliopsida</taxon>
        <taxon>eudicotyledons</taxon>
        <taxon>Gunneridae</taxon>
        <taxon>Pentapetalae</taxon>
        <taxon>rosids</taxon>
        <taxon>malvids</taxon>
        <taxon>Brassicales</taxon>
        <taxon>Brassicaceae</taxon>
        <taxon>Coluteocarpeae</taxon>
        <taxon>Microthlaspi</taxon>
    </lineage>
</organism>
<comment type="caution">
    <text evidence="1">The sequence shown here is derived from an EMBL/GenBank/DDBJ whole genome shotgun (WGS) entry which is preliminary data.</text>
</comment>
<dbReference type="EMBL" id="CACVBM020001407">
    <property type="protein sequence ID" value="CAA7049074.1"/>
    <property type="molecule type" value="Genomic_DNA"/>
</dbReference>
<accession>A0A6D2KIJ5</accession>
<sequence>MARHFSYAEKGKGIAISASVSPRLRIRAPAMDNTDLIEKNGLTLIGRLTNPQEQRMRSMLPYFSNKWELRGNAIGSDLGNGSFQFRFDYDEI</sequence>
<dbReference type="AlphaFoldDB" id="A0A6D2KIJ5"/>
<proteinExistence type="predicted"/>
<keyword evidence="2" id="KW-1185">Reference proteome</keyword>
<gene>
    <name evidence="1" type="ORF">MERR_LOCUS36309</name>
</gene>
<name>A0A6D2KIJ5_9BRAS</name>
<evidence type="ECO:0000313" key="1">
    <source>
        <dbReference type="EMBL" id="CAA7049074.1"/>
    </source>
</evidence>
<reference evidence="1" key="1">
    <citation type="submission" date="2020-01" db="EMBL/GenBank/DDBJ databases">
        <authorList>
            <person name="Mishra B."/>
        </authorList>
    </citation>
    <scope>NUCLEOTIDE SEQUENCE [LARGE SCALE GENOMIC DNA]</scope>
</reference>
<protein>
    <recommendedName>
        <fullName evidence="3">DUF4283 domain-containing protein</fullName>
    </recommendedName>
</protein>
<dbReference type="Proteomes" id="UP000467841">
    <property type="component" value="Unassembled WGS sequence"/>
</dbReference>